<evidence type="ECO:0000256" key="3">
    <source>
        <dbReference type="ARBA" id="ARBA00023157"/>
    </source>
</evidence>
<dbReference type="InterPro" id="IPR033113">
    <property type="entry name" value="PLA2_histidine"/>
</dbReference>
<dbReference type="Proteomes" id="UP001145742">
    <property type="component" value="Unassembled WGS sequence"/>
</dbReference>
<dbReference type="CDD" id="cd00125">
    <property type="entry name" value="PLA2c"/>
    <property type="match status" value="1"/>
</dbReference>
<comment type="caution">
    <text evidence="7">The sequence shown here is derived from an EMBL/GenBank/DDBJ whole genome shotgun (WGS) entry which is preliminary data.</text>
</comment>
<evidence type="ECO:0000313" key="8">
    <source>
        <dbReference type="Proteomes" id="UP001145742"/>
    </source>
</evidence>
<evidence type="ECO:0000256" key="1">
    <source>
        <dbReference type="ARBA" id="ARBA00004613"/>
    </source>
</evidence>
<dbReference type="InterPro" id="IPR036444">
    <property type="entry name" value="PLipase_A2_dom_sf"/>
</dbReference>
<dbReference type="SUPFAM" id="SSF48619">
    <property type="entry name" value="Phospholipase A2, PLA2"/>
    <property type="match status" value="2"/>
</dbReference>
<dbReference type="InterPro" id="IPR016090">
    <property type="entry name" value="PLA2-like_dom"/>
</dbReference>
<keyword evidence="8" id="KW-1185">Reference proteome</keyword>
<keyword evidence="5" id="KW-0378">Hydrolase</keyword>
<reference evidence="7" key="1">
    <citation type="submission" date="2019-10" db="EMBL/GenBank/DDBJ databases">
        <authorList>
            <person name="Soares A.E.R."/>
            <person name="Aleixo A."/>
            <person name="Schneider P."/>
            <person name="Miyaki C.Y."/>
            <person name="Schneider M.P."/>
            <person name="Mello C."/>
            <person name="Vasconcelos A.T.R."/>
        </authorList>
    </citation>
    <scope>NUCLEOTIDE SEQUENCE</scope>
    <source>
        <tissue evidence="7">Muscle</tissue>
    </source>
</reference>
<dbReference type="EMBL" id="WHWB01032904">
    <property type="protein sequence ID" value="KAJ7423111.1"/>
    <property type="molecule type" value="Genomic_DNA"/>
</dbReference>
<dbReference type="Gene3D" id="1.20.90.10">
    <property type="entry name" value="Phospholipase A2 domain"/>
    <property type="match status" value="2"/>
</dbReference>
<dbReference type="PROSITE" id="PS00118">
    <property type="entry name" value="PA2_HIS"/>
    <property type="match status" value="2"/>
</dbReference>
<keyword evidence="5" id="KW-0106">Calcium</keyword>
<dbReference type="EC" id="3.1.1.4" evidence="5"/>
<keyword evidence="3" id="KW-1015">Disulfide bond</keyword>
<evidence type="ECO:0000256" key="5">
    <source>
        <dbReference type="RuleBase" id="RU361236"/>
    </source>
</evidence>
<dbReference type="CDD" id="cd00618">
    <property type="entry name" value="PLA2_like"/>
    <property type="match status" value="1"/>
</dbReference>
<evidence type="ECO:0000256" key="4">
    <source>
        <dbReference type="RuleBase" id="RU003654"/>
    </source>
</evidence>
<evidence type="ECO:0000259" key="6">
    <source>
        <dbReference type="SMART" id="SM00085"/>
    </source>
</evidence>
<name>A0ABQ9DQ17_9PASS</name>
<feature type="domain" description="Phospholipase A2-like central" evidence="6">
    <location>
        <begin position="20"/>
        <end position="102"/>
    </location>
</feature>
<evidence type="ECO:0000313" key="7">
    <source>
        <dbReference type="EMBL" id="KAJ7423111.1"/>
    </source>
</evidence>
<dbReference type="SMART" id="SM00085">
    <property type="entry name" value="PA2c"/>
    <property type="match status" value="2"/>
</dbReference>
<feature type="chain" id="PRO_5044987111" description="Phospholipase A2" evidence="5">
    <location>
        <begin position="20"/>
        <end position="221"/>
    </location>
</feature>
<keyword evidence="5" id="KW-0443">Lipid metabolism</keyword>
<comment type="cofactor">
    <cofactor evidence="5">
        <name>Ca(2+)</name>
        <dbReference type="ChEBI" id="CHEBI:29108"/>
    </cofactor>
</comment>
<keyword evidence="5" id="KW-0732">Signal</keyword>
<comment type="subcellular location">
    <subcellularLocation>
        <location evidence="1 5">Secreted</location>
    </subcellularLocation>
</comment>
<accession>A0ABQ9DQ17</accession>
<sequence length="221" mass="24657">MRNLLLAVLLACGLLPAGTSVLELERMIRATTGRSALLSYSWYGCFCGIGGSGTPVDATDRCCQAHDCCYRGVREGECSPLIIPYTFSAHDGHITCSLSPARGNLFQLSQMITEATKKNALLHYAFYGCYCGLGGKGQPKDNSDRCCQLHDSCYLSLERHGCDPKQQCYRYSWHRGSPSCENGSWCAQLSCECDRSLALCLKRNVGSYRKRYQFYPKYRCK</sequence>
<gene>
    <name evidence="7" type="ORF">WISP_35053</name>
</gene>
<evidence type="ECO:0000256" key="2">
    <source>
        <dbReference type="ARBA" id="ARBA00022525"/>
    </source>
</evidence>
<dbReference type="InterPro" id="IPR001211">
    <property type="entry name" value="PLA2"/>
</dbReference>
<dbReference type="PRINTS" id="PR00389">
    <property type="entry name" value="PHPHLIPASEA2"/>
</dbReference>
<organism evidence="7 8">
    <name type="scientific">Willisornis vidua</name>
    <name type="common">Xingu scale-backed antbird</name>
    <dbReference type="NCBI Taxonomy" id="1566151"/>
    <lineage>
        <taxon>Eukaryota</taxon>
        <taxon>Metazoa</taxon>
        <taxon>Chordata</taxon>
        <taxon>Craniata</taxon>
        <taxon>Vertebrata</taxon>
        <taxon>Euteleostomi</taxon>
        <taxon>Archelosauria</taxon>
        <taxon>Archosauria</taxon>
        <taxon>Dinosauria</taxon>
        <taxon>Saurischia</taxon>
        <taxon>Theropoda</taxon>
        <taxon>Coelurosauria</taxon>
        <taxon>Aves</taxon>
        <taxon>Neognathae</taxon>
        <taxon>Neoaves</taxon>
        <taxon>Telluraves</taxon>
        <taxon>Australaves</taxon>
        <taxon>Passeriformes</taxon>
        <taxon>Thamnophilidae</taxon>
        <taxon>Willisornis</taxon>
    </lineage>
</organism>
<feature type="signal peptide" evidence="5">
    <location>
        <begin position="1"/>
        <end position="19"/>
    </location>
</feature>
<dbReference type="PANTHER" id="PTHR11716">
    <property type="entry name" value="PHOSPHOLIPASE A2 FAMILY MEMBER"/>
    <property type="match status" value="1"/>
</dbReference>
<dbReference type="PANTHER" id="PTHR11716:SF9">
    <property type="entry name" value="PHOSPHOLIPASE A2, MEMBRANE ASSOCIATED"/>
    <property type="match status" value="1"/>
</dbReference>
<dbReference type="Pfam" id="PF00068">
    <property type="entry name" value="Phospholip_A2_1"/>
    <property type="match status" value="2"/>
</dbReference>
<comment type="similarity">
    <text evidence="4">Belongs to the phospholipase A2 family.</text>
</comment>
<protein>
    <recommendedName>
        <fullName evidence="5">Phospholipase A2</fullName>
        <ecNumber evidence="5">3.1.1.4</ecNumber>
    </recommendedName>
</protein>
<feature type="domain" description="Phospholipase A2-like central" evidence="6">
    <location>
        <begin position="104"/>
        <end position="221"/>
    </location>
</feature>
<keyword evidence="2 5" id="KW-0964">Secreted</keyword>
<comment type="catalytic activity">
    <reaction evidence="5">
        <text>a 1,2-diacyl-sn-glycero-3-phosphocholine + H2O = a 1-acyl-sn-glycero-3-phosphocholine + a fatty acid + H(+)</text>
        <dbReference type="Rhea" id="RHEA:15801"/>
        <dbReference type="ChEBI" id="CHEBI:15377"/>
        <dbReference type="ChEBI" id="CHEBI:15378"/>
        <dbReference type="ChEBI" id="CHEBI:28868"/>
        <dbReference type="ChEBI" id="CHEBI:57643"/>
        <dbReference type="ChEBI" id="CHEBI:58168"/>
        <dbReference type="EC" id="3.1.1.4"/>
    </reaction>
</comment>
<proteinExistence type="inferred from homology"/>